<dbReference type="Proteomes" id="UP000569914">
    <property type="component" value="Unassembled WGS sequence"/>
</dbReference>
<keyword evidence="2" id="KW-1185">Reference proteome</keyword>
<proteinExistence type="predicted"/>
<sequence>MNGIAERRRADVDLESAGPSAAVAGAGVSAPARFVHAVRLWLARALS</sequence>
<protein>
    <submittedName>
        <fullName evidence="1">Uncharacterized protein</fullName>
    </submittedName>
</protein>
<organism evidence="1 2">
    <name type="scientific">Microlunatus parietis</name>
    <dbReference type="NCBI Taxonomy" id="682979"/>
    <lineage>
        <taxon>Bacteria</taxon>
        <taxon>Bacillati</taxon>
        <taxon>Actinomycetota</taxon>
        <taxon>Actinomycetes</taxon>
        <taxon>Propionibacteriales</taxon>
        <taxon>Propionibacteriaceae</taxon>
        <taxon>Microlunatus</taxon>
    </lineage>
</organism>
<dbReference type="EMBL" id="JACCBU010000001">
    <property type="protein sequence ID" value="NYE75268.1"/>
    <property type="molecule type" value="Genomic_DNA"/>
</dbReference>
<gene>
    <name evidence="1" type="ORF">BKA15_006597</name>
</gene>
<reference evidence="1 2" key="1">
    <citation type="submission" date="2020-07" db="EMBL/GenBank/DDBJ databases">
        <title>Sequencing the genomes of 1000 actinobacteria strains.</title>
        <authorList>
            <person name="Klenk H.-P."/>
        </authorList>
    </citation>
    <scope>NUCLEOTIDE SEQUENCE [LARGE SCALE GENOMIC DNA]</scope>
    <source>
        <strain evidence="1 2">DSM 22083</strain>
    </source>
</reference>
<accession>A0A7Y9LFW4</accession>
<comment type="caution">
    <text evidence="1">The sequence shown here is derived from an EMBL/GenBank/DDBJ whole genome shotgun (WGS) entry which is preliminary data.</text>
</comment>
<dbReference type="AlphaFoldDB" id="A0A7Y9LFW4"/>
<name>A0A7Y9LFW4_9ACTN</name>
<evidence type="ECO:0000313" key="1">
    <source>
        <dbReference type="EMBL" id="NYE75268.1"/>
    </source>
</evidence>
<evidence type="ECO:0000313" key="2">
    <source>
        <dbReference type="Proteomes" id="UP000569914"/>
    </source>
</evidence>